<evidence type="ECO:0000313" key="3">
    <source>
        <dbReference type="EMBL" id="RUL62192.1"/>
    </source>
</evidence>
<dbReference type="Pfam" id="PF06439">
    <property type="entry name" value="3keto-disac_hyd"/>
    <property type="match status" value="1"/>
</dbReference>
<dbReference type="GO" id="GO:0016787">
    <property type="term" value="F:hydrolase activity"/>
    <property type="evidence" value="ECO:0007669"/>
    <property type="project" value="InterPro"/>
</dbReference>
<accession>A0A432LPS7</accession>
<comment type="caution">
    <text evidence="3">The sequence shown here is derived from an EMBL/GenBank/DDBJ whole genome shotgun (WGS) entry which is preliminary data.</text>
</comment>
<keyword evidence="1" id="KW-0732">Signal</keyword>
<proteinExistence type="predicted"/>
<dbReference type="Proteomes" id="UP000267077">
    <property type="component" value="Unassembled WGS sequence"/>
</dbReference>
<dbReference type="RefSeq" id="WP_126674636.1">
    <property type="nucleotide sequence ID" value="NZ_RYZR01000007.1"/>
</dbReference>
<dbReference type="InterPro" id="IPR013320">
    <property type="entry name" value="ConA-like_dom_sf"/>
</dbReference>
<dbReference type="Gene3D" id="2.60.120.560">
    <property type="entry name" value="Exo-inulinase, domain 1"/>
    <property type="match status" value="1"/>
</dbReference>
<sequence length="386" mass="42487">MQNRFTPSAFALGLLGATSALAAPMMPIHIPLVASGWEANGNATFIAREAFPNGILQVTSESEAGFVALKDKQFGNGTIEFDMKPVGEDMPGIRFRQKDGDTADMLYVRVSPDCPASQDCLQYVPILKGRVLWDVYPEYQAAAPFRENEWNHIRLVISGKRMNVFVNGHTEPSLRVVHLEGDASTGTIAFEGPAFYANVTLSPGVTDGLDPKPAPDPAAHDRRYLIHWQETAPVSLGAVEQPSLSNLPLSASSWSPITADYGGLINLSRFHPPTAKNQPRQIIWLRTTVQSDREQVRHVSLGWLREIWVFADGKPVFSGKNLYNVKGGRKAPDGRLSLENDSFDLSLHKGANQIVVAIDGNTPDMRGRYGWGFIMRTDQAEGMMEK</sequence>
<dbReference type="EMBL" id="RYZR01000007">
    <property type="protein sequence ID" value="RUL62192.1"/>
    <property type="molecule type" value="Genomic_DNA"/>
</dbReference>
<reference evidence="3 4" key="1">
    <citation type="submission" date="2018-12" db="EMBL/GenBank/DDBJ databases">
        <title>Dyella dinghuensis sp. nov. DHOA06 and Dyella choica sp. nov. 4M-K27, isolated from forest soil.</title>
        <authorList>
            <person name="Qiu L.-H."/>
            <person name="Gao Z.-H."/>
        </authorList>
    </citation>
    <scope>NUCLEOTIDE SEQUENCE [LARGE SCALE GENOMIC DNA]</scope>
    <source>
        <strain evidence="3 4">DHOA06</strain>
    </source>
</reference>
<evidence type="ECO:0000313" key="4">
    <source>
        <dbReference type="Proteomes" id="UP000267077"/>
    </source>
</evidence>
<feature type="chain" id="PRO_5019412146" evidence="1">
    <location>
        <begin position="23"/>
        <end position="386"/>
    </location>
</feature>
<gene>
    <name evidence="3" type="ORF">EKH79_14980</name>
</gene>
<organism evidence="3 4">
    <name type="scientific">Dyella dinghuensis</name>
    <dbReference type="NCBI Taxonomy" id="1920169"/>
    <lineage>
        <taxon>Bacteria</taxon>
        <taxon>Pseudomonadati</taxon>
        <taxon>Pseudomonadota</taxon>
        <taxon>Gammaproteobacteria</taxon>
        <taxon>Lysobacterales</taxon>
        <taxon>Rhodanobacteraceae</taxon>
        <taxon>Dyella</taxon>
    </lineage>
</organism>
<dbReference type="OrthoDB" id="118532at2"/>
<evidence type="ECO:0000256" key="1">
    <source>
        <dbReference type="SAM" id="SignalP"/>
    </source>
</evidence>
<protein>
    <submittedName>
        <fullName evidence="3">DUF1080 domain-containing protein</fullName>
    </submittedName>
</protein>
<evidence type="ECO:0000259" key="2">
    <source>
        <dbReference type="Pfam" id="PF06439"/>
    </source>
</evidence>
<dbReference type="AlphaFoldDB" id="A0A432LPS7"/>
<feature type="domain" description="3-keto-alpha-glucoside-1,2-lyase/3-keto-2-hydroxy-glucal hydratase" evidence="2">
    <location>
        <begin position="35"/>
        <end position="191"/>
    </location>
</feature>
<keyword evidence="4" id="KW-1185">Reference proteome</keyword>
<dbReference type="SUPFAM" id="SSF49899">
    <property type="entry name" value="Concanavalin A-like lectins/glucanases"/>
    <property type="match status" value="1"/>
</dbReference>
<name>A0A432LPS7_9GAMM</name>
<feature type="signal peptide" evidence="1">
    <location>
        <begin position="1"/>
        <end position="22"/>
    </location>
</feature>
<dbReference type="InterPro" id="IPR010496">
    <property type="entry name" value="AL/BT2_dom"/>
</dbReference>